<comment type="caution">
    <text evidence="1">The sequence shown here is derived from an EMBL/GenBank/DDBJ whole genome shotgun (WGS) entry which is preliminary data.</text>
</comment>
<dbReference type="EMBL" id="JBIAMT010000003">
    <property type="protein sequence ID" value="MFF0498467.1"/>
    <property type="molecule type" value="Genomic_DNA"/>
</dbReference>
<keyword evidence="2" id="KW-1185">Reference proteome</keyword>
<evidence type="ECO:0000313" key="1">
    <source>
        <dbReference type="EMBL" id="MFF0498467.1"/>
    </source>
</evidence>
<gene>
    <name evidence="1" type="ORF">ACFYU5_18825</name>
</gene>
<accession>A0ABW6P5N8</accession>
<evidence type="ECO:0000313" key="2">
    <source>
        <dbReference type="Proteomes" id="UP001601442"/>
    </source>
</evidence>
<reference evidence="1 2" key="1">
    <citation type="submission" date="2024-10" db="EMBL/GenBank/DDBJ databases">
        <title>The Natural Products Discovery Center: Release of the First 8490 Sequenced Strains for Exploring Actinobacteria Biosynthetic Diversity.</title>
        <authorList>
            <person name="Kalkreuter E."/>
            <person name="Kautsar S.A."/>
            <person name="Yang D."/>
            <person name="Bader C.D."/>
            <person name="Teijaro C.N."/>
            <person name="Fluegel L."/>
            <person name="Davis C.M."/>
            <person name="Simpson J.R."/>
            <person name="Lauterbach L."/>
            <person name="Steele A.D."/>
            <person name="Gui C."/>
            <person name="Meng S."/>
            <person name="Li G."/>
            <person name="Viehrig K."/>
            <person name="Ye F."/>
            <person name="Su P."/>
            <person name="Kiefer A.F."/>
            <person name="Nichols A."/>
            <person name="Cepeda A.J."/>
            <person name="Yan W."/>
            <person name="Fan B."/>
            <person name="Jiang Y."/>
            <person name="Adhikari A."/>
            <person name="Zheng C.-J."/>
            <person name="Schuster L."/>
            <person name="Cowan T.M."/>
            <person name="Smanski M.J."/>
            <person name="Chevrette M.G."/>
            <person name="De Carvalho L.P.S."/>
            <person name="Shen B."/>
        </authorList>
    </citation>
    <scope>NUCLEOTIDE SEQUENCE [LARGE SCALE GENOMIC DNA]</scope>
    <source>
        <strain evidence="1 2">NPDC004119</strain>
    </source>
</reference>
<dbReference type="Proteomes" id="UP001601442">
    <property type="component" value="Unassembled WGS sequence"/>
</dbReference>
<proteinExistence type="predicted"/>
<protein>
    <submittedName>
        <fullName evidence="1">Uncharacterized protein</fullName>
    </submittedName>
</protein>
<dbReference type="RefSeq" id="WP_387395905.1">
    <property type="nucleotide sequence ID" value="NZ_JBIAMT010000003.1"/>
</dbReference>
<organism evidence="1 2">
    <name type="scientific">Nocardia aobensis</name>
    <dbReference type="NCBI Taxonomy" id="257277"/>
    <lineage>
        <taxon>Bacteria</taxon>
        <taxon>Bacillati</taxon>
        <taxon>Actinomycetota</taxon>
        <taxon>Actinomycetes</taxon>
        <taxon>Mycobacteriales</taxon>
        <taxon>Nocardiaceae</taxon>
        <taxon>Nocardia</taxon>
    </lineage>
</organism>
<sequence length="113" mass="13054">MAGELMKYGDIDYDVTSPIRTTDGWDARIESKPEYIKHLPPGVPFIPGVVYPEHELITKCVAVHTYLWITDPTGREHEIGHVKRITRTEILAEQTIYTVNQKPIGYELSWETW</sequence>
<name>A0ABW6P5N8_9NOCA</name>